<evidence type="ECO:0000313" key="6">
    <source>
        <dbReference type="Proteomes" id="UP000199656"/>
    </source>
</evidence>
<dbReference type="Pfam" id="PF07729">
    <property type="entry name" value="FCD"/>
    <property type="match status" value="1"/>
</dbReference>
<keyword evidence="2 5" id="KW-0238">DNA-binding</keyword>
<dbReference type="PRINTS" id="PR00035">
    <property type="entry name" value="HTHGNTR"/>
</dbReference>
<dbReference type="Gene3D" id="1.20.120.530">
    <property type="entry name" value="GntR ligand-binding domain-like"/>
    <property type="match status" value="1"/>
</dbReference>
<evidence type="ECO:0000256" key="1">
    <source>
        <dbReference type="ARBA" id="ARBA00023015"/>
    </source>
</evidence>
<dbReference type="InterPro" id="IPR036390">
    <property type="entry name" value="WH_DNA-bd_sf"/>
</dbReference>
<dbReference type="InterPro" id="IPR036388">
    <property type="entry name" value="WH-like_DNA-bd_sf"/>
</dbReference>
<dbReference type="SMART" id="SM00895">
    <property type="entry name" value="FCD"/>
    <property type="match status" value="1"/>
</dbReference>
<feature type="domain" description="HTH gntR-type" evidence="4">
    <location>
        <begin position="18"/>
        <end position="86"/>
    </location>
</feature>
<dbReference type="Proteomes" id="UP000199656">
    <property type="component" value="Unassembled WGS sequence"/>
</dbReference>
<keyword evidence="6" id="KW-1185">Reference proteome</keyword>
<keyword evidence="3" id="KW-0804">Transcription</keyword>
<dbReference type="AlphaFoldDB" id="A0A1H3XYV3"/>
<evidence type="ECO:0000313" key="5">
    <source>
        <dbReference type="EMBL" id="SEA04556.1"/>
    </source>
</evidence>
<evidence type="ECO:0000256" key="3">
    <source>
        <dbReference type="ARBA" id="ARBA00023163"/>
    </source>
</evidence>
<dbReference type="InterPro" id="IPR000524">
    <property type="entry name" value="Tscrpt_reg_HTH_GntR"/>
</dbReference>
<evidence type="ECO:0000256" key="2">
    <source>
        <dbReference type="ARBA" id="ARBA00023125"/>
    </source>
</evidence>
<evidence type="ECO:0000259" key="4">
    <source>
        <dbReference type="PROSITE" id="PS50949"/>
    </source>
</evidence>
<accession>A0A1H3XYV3</accession>
<name>A0A1H3XYV3_9BACT</name>
<sequence>MQTSDDMMNNIHSPLKRLSLAEEVAGRLQELITSGKYKVGQQLPTEPELMAQFVVGRSTIREAVKILSHRGLLKVQQGLGTFVLSQVPAGEALSQRLQRADFADLNEVRYLLEAKIAEKAAIYRSSKDIERMKNFLKKRFEYAKANQLEPCIQADISFHLAIAEAAKNEIMRDMYKTVAEHIKNSFLVRYTDTNTFIDSQECHDALLQSIVDKDPKSALVWATKISEFSK</sequence>
<dbReference type="Gene3D" id="1.10.10.10">
    <property type="entry name" value="Winged helix-like DNA-binding domain superfamily/Winged helix DNA-binding domain"/>
    <property type="match status" value="1"/>
</dbReference>
<dbReference type="GO" id="GO:0003700">
    <property type="term" value="F:DNA-binding transcription factor activity"/>
    <property type="evidence" value="ECO:0007669"/>
    <property type="project" value="InterPro"/>
</dbReference>
<dbReference type="SUPFAM" id="SSF48008">
    <property type="entry name" value="GntR ligand-binding domain-like"/>
    <property type="match status" value="1"/>
</dbReference>
<organism evidence="5 6">
    <name type="scientific">Chitinophaga terrae</name>
    <name type="common">ex Kim and Jung 2007</name>
    <dbReference type="NCBI Taxonomy" id="408074"/>
    <lineage>
        <taxon>Bacteria</taxon>
        <taxon>Pseudomonadati</taxon>
        <taxon>Bacteroidota</taxon>
        <taxon>Chitinophagia</taxon>
        <taxon>Chitinophagales</taxon>
        <taxon>Chitinophagaceae</taxon>
        <taxon>Chitinophaga</taxon>
    </lineage>
</organism>
<dbReference type="PROSITE" id="PS50949">
    <property type="entry name" value="HTH_GNTR"/>
    <property type="match status" value="1"/>
</dbReference>
<protein>
    <submittedName>
        <fullName evidence="5">DNA-binding transcriptional regulator, FadR family</fullName>
    </submittedName>
</protein>
<proteinExistence type="predicted"/>
<dbReference type="SMART" id="SM00345">
    <property type="entry name" value="HTH_GNTR"/>
    <property type="match status" value="1"/>
</dbReference>
<dbReference type="STRING" id="408074.SAMN05660909_00588"/>
<dbReference type="InterPro" id="IPR008920">
    <property type="entry name" value="TF_FadR/GntR_C"/>
</dbReference>
<gene>
    <name evidence="5" type="ORF">SAMN05660909_00588</name>
</gene>
<dbReference type="CDD" id="cd07377">
    <property type="entry name" value="WHTH_GntR"/>
    <property type="match status" value="1"/>
</dbReference>
<reference evidence="6" key="1">
    <citation type="submission" date="2016-10" db="EMBL/GenBank/DDBJ databases">
        <authorList>
            <person name="Varghese N."/>
            <person name="Submissions S."/>
        </authorList>
    </citation>
    <scope>NUCLEOTIDE SEQUENCE [LARGE SCALE GENOMIC DNA]</scope>
    <source>
        <strain evidence="6">DSM 23920</strain>
    </source>
</reference>
<dbReference type="EMBL" id="FNRL01000002">
    <property type="protein sequence ID" value="SEA04556.1"/>
    <property type="molecule type" value="Genomic_DNA"/>
</dbReference>
<dbReference type="PANTHER" id="PTHR43537:SF47">
    <property type="entry name" value="REGULATORY PROTEIN GNTR HTH"/>
    <property type="match status" value="1"/>
</dbReference>
<dbReference type="GO" id="GO:0003677">
    <property type="term" value="F:DNA binding"/>
    <property type="evidence" value="ECO:0007669"/>
    <property type="project" value="UniProtKB-KW"/>
</dbReference>
<keyword evidence="1" id="KW-0805">Transcription regulation</keyword>
<dbReference type="Pfam" id="PF00392">
    <property type="entry name" value="GntR"/>
    <property type="match status" value="1"/>
</dbReference>
<dbReference type="SUPFAM" id="SSF46785">
    <property type="entry name" value="Winged helix' DNA-binding domain"/>
    <property type="match status" value="1"/>
</dbReference>
<dbReference type="PANTHER" id="PTHR43537">
    <property type="entry name" value="TRANSCRIPTIONAL REGULATOR, GNTR FAMILY"/>
    <property type="match status" value="1"/>
</dbReference>
<dbReference type="InterPro" id="IPR011711">
    <property type="entry name" value="GntR_C"/>
</dbReference>